<gene>
    <name evidence="3" type="ORF">DFH08DRAFT_946669</name>
</gene>
<dbReference type="Proteomes" id="UP001218218">
    <property type="component" value="Unassembled WGS sequence"/>
</dbReference>
<dbReference type="InterPro" id="IPR040521">
    <property type="entry name" value="KDZ"/>
</dbReference>
<feature type="region of interest" description="Disordered" evidence="1">
    <location>
        <begin position="1073"/>
        <end position="1121"/>
    </location>
</feature>
<keyword evidence="4" id="KW-1185">Reference proteome</keyword>
<dbReference type="PANTHER" id="PTHR33096">
    <property type="entry name" value="CXC2 DOMAIN-CONTAINING PROTEIN"/>
    <property type="match status" value="1"/>
</dbReference>
<evidence type="ECO:0000256" key="1">
    <source>
        <dbReference type="SAM" id="MobiDB-lite"/>
    </source>
</evidence>
<feature type="compositionally biased region" description="Basic and acidic residues" evidence="1">
    <location>
        <begin position="942"/>
        <end position="952"/>
    </location>
</feature>
<feature type="region of interest" description="Disordered" evidence="1">
    <location>
        <begin position="920"/>
        <end position="952"/>
    </location>
</feature>
<feature type="compositionally biased region" description="Acidic residues" evidence="1">
    <location>
        <begin position="1078"/>
        <end position="1106"/>
    </location>
</feature>
<dbReference type="Pfam" id="PF18758">
    <property type="entry name" value="KDZ"/>
    <property type="match status" value="1"/>
</dbReference>
<name>A0AAD7ATK7_9AGAR</name>
<organism evidence="3 4">
    <name type="scientific">Mycena albidolilacea</name>
    <dbReference type="NCBI Taxonomy" id="1033008"/>
    <lineage>
        <taxon>Eukaryota</taxon>
        <taxon>Fungi</taxon>
        <taxon>Dikarya</taxon>
        <taxon>Basidiomycota</taxon>
        <taxon>Agaricomycotina</taxon>
        <taxon>Agaricomycetes</taxon>
        <taxon>Agaricomycetidae</taxon>
        <taxon>Agaricales</taxon>
        <taxon>Marasmiineae</taxon>
        <taxon>Mycenaceae</taxon>
        <taxon>Mycena</taxon>
    </lineage>
</organism>
<feature type="domain" description="CxC2-like cysteine cluster KDZ transposase-associated" evidence="2">
    <location>
        <begin position="196"/>
        <end position="305"/>
    </location>
</feature>
<dbReference type="PANTHER" id="PTHR33096:SF1">
    <property type="entry name" value="CXC1-LIKE CYSTEINE CLUSTER ASSOCIATED WITH KDZ TRANSPOSASES DOMAIN-CONTAINING PROTEIN"/>
    <property type="match status" value="1"/>
</dbReference>
<accession>A0AAD7ATK7</accession>
<evidence type="ECO:0000313" key="3">
    <source>
        <dbReference type="EMBL" id="KAJ7367683.1"/>
    </source>
</evidence>
<reference evidence="3" key="1">
    <citation type="submission" date="2023-03" db="EMBL/GenBank/DDBJ databases">
        <title>Massive genome expansion in bonnet fungi (Mycena s.s.) driven by repeated elements and novel gene families across ecological guilds.</title>
        <authorList>
            <consortium name="Lawrence Berkeley National Laboratory"/>
            <person name="Harder C.B."/>
            <person name="Miyauchi S."/>
            <person name="Viragh M."/>
            <person name="Kuo A."/>
            <person name="Thoen E."/>
            <person name="Andreopoulos B."/>
            <person name="Lu D."/>
            <person name="Skrede I."/>
            <person name="Drula E."/>
            <person name="Henrissat B."/>
            <person name="Morin E."/>
            <person name="Kohler A."/>
            <person name="Barry K."/>
            <person name="LaButti K."/>
            <person name="Morin E."/>
            <person name="Salamov A."/>
            <person name="Lipzen A."/>
            <person name="Mereny Z."/>
            <person name="Hegedus B."/>
            <person name="Baldrian P."/>
            <person name="Stursova M."/>
            <person name="Weitz H."/>
            <person name="Taylor A."/>
            <person name="Grigoriev I.V."/>
            <person name="Nagy L.G."/>
            <person name="Martin F."/>
            <person name="Kauserud H."/>
        </authorList>
    </citation>
    <scope>NUCLEOTIDE SEQUENCE</scope>
    <source>
        <strain evidence="3">CBHHK002</strain>
    </source>
</reference>
<evidence type="ECO:0000313" key="4">
    <source>
        <dbReference type="Proteomes" id="UP001218218"/>
    </source>
</evidence>
<dbReference type="InterPro" id="IPR041457">
    <property type="entry name" value="CxC2_KDZ-assoc"/>
</dbReference>
<evidence type="ECO:0000259" key="2">
    <source>
        <dbReference type="Pfam" id="PF18803"/>
    </source>
</evidence>
<dbReference type="Pfam" id="PF18803">
    <property type="entry name" value="CxC2"/>
    <property type="match status" value="1"/>
</dbReference>
<sequence length="1121" mass="127288">MSSRQQKRRATDTQFEEYSLADLLGETTATFTSQSVSSDHRRTHETVHAFDLPSPLKKARRFRGELNPVDPLAFWDIGDDFEAVFEDPTAPSAMPAPVKKPRAKRYLSSDQPMWGWIPLQDEYLAELIRLEGRGDVCLTHCPTCPENTTRELPRYRCQDCMVPDLFCHECCVRAHQRQPLDRIERWDGTEFKRVTLKSMGVRVQLGHHIGETCPRPITGHKNFTVIHTNGIHNVAVDFCGCRDEIFVGSRRQQLLRRSWYPATHREPQTCSTLVALEMFHIMTLQGKVTTYDYYSGLEKLTDNTGLIKVRDRYKAFMRTMRQWRHLAMLKRGGRGNDGTRLVAETWPGELAVACPACPRPGVNLPDDWQSAPPELRGLYIMFIAIDACFRLKHRLVSSEAKDPGLGTGWAYFVEDAPFRKYLLSVTDQQEMSTCSGLAALDYANTKFSRGYASTGVGLGVCARHEFVLANSAVDLQRGERYANMDYCAASLLRHVCLLLSIVFSYNICCQWSKHLIERLKKLPANVRLTIVQVLVQFVIPKLHIYGHKLLCQLLFSLDYLLHAARTDGEGIERPWANIGPVATSTREMGPGARHDTLDDHWGHWNWQKLVGLGELLKKRLLRAIPERNLQRDSLATFTENQAEHVAGWKVMVEEFEKDQENPLDARTKPNPYELPKSGLSENDVRLELAHEEAAEQERGVLPINNISPSAFILAGLDLEEQQCRIRVAAKVHKNDATSKQSAELIEKRTKLARYVARFRKLQAVYMPGALQALADYPLDAEAGAALAENVPLFLPSALSEDLRATGCNKGVEGIELRFRDAQCRSALDQIRNHLYIKSRFRTYKGGQVRHQGATTRARGLMDRNDEKIQMHSERYVAAWEATRALVGEANNSWHRLNPNTDLRCMDSEEDRALGNLRKQRGRKCGRGEPATEADVAEGVAEGQRRRDPTGEGGRRISWIWMGADTSASATNDAVLVGLRVEWAKAWARTRRWTEEVDLLREEMRRVPISLRHRAAWWKERRQPPGFEGEHAEGASAYATRQAGLHNNLAAYFEARWAPVRGLEVFEDPRDVRIVRDADSDDERDDDDGNDGIDAEEEEQEVEDEQEGSTGQLSEQEEPDDY</sequence>
<proteinExistence type="predicted"/>
<feature type="region of interest" description="Disordered" evidence="1">
    <location>
        <begin position="659"/>
        <end position="678"/>
    </location>
</feature>
<dbReference type="EMBL" id="JARIHO010000001">
    <property type="protein sequence ID" value="KAJ7367683.1"/>
    <property type="molecule type" value="Genomic_DNA"/>
</dbReference>
<comment type="caution">
    <text evidence="3">The sequence shown here is derived from an EMBL/GenBank/DDBJ whole genome shotgun (WGS) entry which is preliminary data.</text>
</comment>
<protein>
    <recommendedName>
        <fullName evidence="2">CxC2-like cysteine cluster KDZ transposase-associated domain-containing protein</fullName>
    </recommendedName>
</protein>
<dbReference type="CDD" id="cd19757">
    <property type="entry name" value="Bbox1"/>
    <property type="match status" value="1"/>
</dbReference>
<dbReference type="AlphaFoldDB" id="A0AAD7ATK7"/>